<dbReference type="EMBL" id="BONZ01000061">
    <property type="protein sequence ID" value="GIH17965.1"/>
    <property type="molecule type" value="Genomic_DNA"/>
</dbReference>
<name>A0A8J3VT95_9ACTN</name>
<dbReference type="RefSeq" id="WP_203921495.1">
    <property type="nucleotide sequence ID" value="NZ_BONZ01000061.1"/>
</dbReference>
<protein>
    <submittedName>
        <fullName evidence="3">Uncharacterized protein</fullName>
    </submittedName>
</protein>
<keyword evidence="2" id="KW-0812">Transmembrane</keyword>
<accession>A0A8J3VT95</accession>
<dbReference type="AlphaFoldDB" id="A0A8J3VT95"/>
<keyword evidence="2" id="KW-1133">Transmembrane helix</keyword>
<evidence type="ECO:0000256" key="2">
    <source>
        <dbReference type="SAM" id="Phobius"/>
    </source>
</evidence>
<sequence length="166" mass="16893">MKLNRPAWLGTSAAAPRPRPVARRRTQLLAAGAIGVGAVIAFALPAGAAVVNQSPPAPVLKLGKTATLEANGAVVFAPVTITCPAGTSQYLTVAVTENVAGGFIASGAASLDVDCTGQSQTVRLAVTPTQRAFTKGVAFGQASIDVCGPYSCKPLRDQHEIQIVKS</sequence>
<proteinExistence type="predicted"/>
<gene>
    <name evidence="3" type="ORF">Raf01_61370</name>
</gene>
<comment type="caution">
    <text evidence="3">The sequence shown here is derived from an EMBL/GenBank/DDBJ whole genome shotgun (WGS) entry which is preliminary data.</text>
</comment>
<feature type="transmembrane region" description="Helical" evidence="2">
    <location>
        <begin position="28"/>
        <end position="51"/>
    </location>
</feature>
<evidence type="ECO:0000313" key="4">
    <source>
        <dbReference type="Proteomes" id="UP000642748"/>
    </source>
</evidence>
<reference evidence="3" key="1">
    <citation type="submission" date="2021-01" db="EMBL/GenBank/DDBJ databases">
        <title>Whole genome shotgun sequence of Rugosimonospora africana NBRC 104875.</title>
        <authorList>
            <person name="Komaki H."/>
            <person name="Tamura T."/>
        </authorList>
    </citation>
    <scope>NUCLEOTIDE SEQUENCE</scope>
    <source>
        <strain evidence="3">NBRC 104875</strain>
    </source>
</reference>
<dbReference type="Proteomes" id="UP000642748">
    <property type="component" value="Unassembled WGS sequence"/>
</dbReference>
<keyword evidence="2" id="KW-0472">Membrane</keyword>
<keyword evidence="4" id="KW-1185">Reference proteome</keyword>
<feature type="region of interest" description="Disordered" evidence="1">
    <location>
        <begin position="1"/>
        <end position="20"/>
    </location>
</feature>
<organism evidence="3 4">
    <name type="scientific">Rugosimonospora africana</name>
    <dbReference type="NCBI Taxonomy" id="556532"/>
    <lineage>
        <taxon>Bacteria</taxon>
        <taxon>Bacillati</taxon>
        <taxon>Actinomycetota</taxon>
        <taxon>Actinomycetes</taxon>
        <taxon>Micromonosporales</taxon>
        <taxon>Micromonosporaceae</taxon>
        <taxon>Rugosimonospora</taxon>
    </lineage>
</organism>
<evidence type="ECO:0000313" key="3">
    <source>
        <dbReference type="EMBL" id="GIH17965.1"/>
    </source>
</evidence>
<evidence type="ECO:0000256" key="1">
    <source>
        <dbReference type="SAM" id="MobiDB-lite"/>
    </source>
</evidence>